<dbReference type="GO" id="GO:0006954">
    <property type="term" value="P:inflammatory response"/>
    <property type="evidence" value="ECO:0007669"/>
    <property type="project" value="InterPro"/>
</dbReference>
<dbReference type="GO" id="GO:0006955">
    <property type="term" value="P:immune response"/>
    <property type="evidence" value="ECO:0007669"/>
    <property type="project" value="InterPro"/>
</dbReference>
<dbReference type="InterPro" id="IPR000975">
    <property type="entry name" value="IL-1_fam"/>
</dbReference>
<reference evidence="4" key="1">
    <citation type="submission" date="2022-03" db="EMBL/GenBank/DDBJ databases">
        <authorList>
            <person name="Alioto T."/>
            <person name="Alioto T."/>
            <person name="Gomez Garrido J."/>
        </authorList>
    </citation>
    <scope>NUCLEOTIDE SEQUENCE</scope>
</reference>
<dbReference type="AlphaFoldDB" id="A0AAD1WP71"/>
<evidence type="ECO:0000313" key="4">
    <source>
        <dbReference type="EMBL" id="CAH2320173.1"/>
    </source>
</evidence>
<dbReference type="SUPFAM" id="SSF50353">
    <property type="entry name" value="Cytokine"/>
    <property type="match status" value="1"/>
</dbReference>
<name>A0AAD1WP71_PELCU</name>
<evidence type="ECO:0000313" key="5">
    <source>
        <dbReference type="Proteomes" id="UP001295444"/>
    </source>
</evidence>
<sequence>MKTDLMESAWIQFDVSSNTVRYETTLIQFDDSSNTVRYVDELDAFRLHSPSTPTLRNFRNYHHRILIAITDINEENSCAHFESYADNNDTHAKFFLHKYRETGPHHNGIPVLFTLEKDSKNYIMYCTNDNSIHFKVKELPKEIPSSKSKYIFYQKTFSPGQSCICFESSLKQDFYLSFLKENNVQKLILKHCPRGKLDETIKMYSSDPNL</sequence>
<dbReference type="EMBL" id="OW240921">
    <property type="protein sequence ID" value="CAH2320173.1"/>
    <property type="molecule type" value="Genomic_DNA"/>
</dbReference>
<comment type="subcellular location">
    <subcellularLocation>
        <location evidence="1">Secreted</location>
    </subcellularLocation>
</comment>
<dbReference type="GO" id="GO:0005615">
    <property type="term" value="C:extracellular space"/>
    <property type="evidence" value="ECO:0007669"/>
    <property type="project" value="InterPro"/>
</dbReference>
<dbReference type="InterPro" id="IPR008996">
    <property type="entry name" value="IL1/FGF"/>
</dbReference>
<evidence type="ECO:0000256" key="2">
    <source>
        <dbReference type="ARBA" id="ARBA00010448"/>
    </source>
</evidence>
<proteinExistence type="inferred from homology"/>
<evidence type="ECO:0000256" key="1">
    <source>
        <dbReference type="ARBA" id="ARBA00004613"/>
    </source>
</evidence>
<dbReference type="Gene3D" id="2.80.10.50">
    <property type="match status" value="1"/>
</dbReference>
<gene>
    <name evidence="4" type="ORF">PECUL_23A051656</name>
</gene>
<dbReference type="Proteomes" id="UP001295444">
    <property type="component" value="Chromosome 10"/>
</dbReference>
<organism evidence="4 5">
    <name type="scientific">Pelobates cultripes</name>
    <name type="common">Western spadefoot toad</name>
    <dbReference type="NCBI Taxonomy" id="61616"/>
    <lineage>
        <taxon>Eukaryota</taxon>
        <taxon>Metazoa</taxon>
        <taxon>Chordata</taxon>
        <taxon>Craniata</taxon>
        <taxon>Vertebrata</taxon>
        <taxon>Euteleostomi</taxon>
        <taxon>Amphibia</taxon>
        <taxon>Batrachia</taxon>
        <taxon>Anura</taxon>
        <taxon>Pelobatoidea</taxon>
        <taxon>Pelobatidae</taxon>
        <taxon>Pelobates</taxon>
    </lineage>
</organism>
<comment type="similarity">
    <text evidence="2">Belongs to the IL-1 family.</text>
</comment>
<dbReference type="CDD" id="cd23298">
    <property type="entry name" value="beta-trefoil_IL18"/>
    <property type="match status" value="1"/>
</dbReference>
<dbReference type="GO" id="GO:0005125">
    <property type="term" value="F:cytokine activity"/>
    <property type="evidence" value="ECO:0007669"/>
    <property type="project" value="InterPro"/>
</dbReference>
<keyword evidence="3" id="KW-0964">Secreted</keyword>
<evidence type="ECO:0000256" key="3">
    <source>
        <dbReference type="ARBA" id="ARBA00022525"/>
    </source>
</evidence>
<accession>A0AAD1WP71</accession>
<protein>
    <submittedName>
        <fullName evidence="4">Interleukin-18 isoform X1</fullName>
    </submittedName>
</protein>
<dbReference type="Pfam" id="PF00340">
    <property type="entry name" value="IL1"/>
    <property type="match status" value="1"/>
</dbReference>
<keyword evidence="5" id="KW-1185">Reference proteome</keyword>